<gene>
    <name evidence="1" type="ORF">MSPICULIGERA_LOCUS5328</name>
</gene>
<dbReference type="Proteomes" id="UP001177023">
    <property type="component" value="Unassembled WGS sequence"/>
</dbReference>
<sequence>MRTVLQIFGTLSIIARIGDTCLSNPNLRCSVASGSSSSPSYNPSCVPQTGASGSVYQSGQYNGFLGDHVQAKAYSGKGGTADFAKEDLDLRCHDDASCKWRNDPKDELDWVLGSGNIDPAKMPTILWATVLPDVEEQKPGKYEVPEETLENCLTVQLTDNHTIIASIPPIFEPFEIVLRGYDFSNTPEGGLLILDGIDYFAHLDTPENCVGQQLDSDTELEPFTEAENATQVDPSLLENQGLSFTNGVKITNAVTPASPFDDVVTTDTSLVELCSMLNCGFDQPPPCRYKPIGTDAEGDGVGKGWKPLTAPLNIANRLTGIHLPPGTKESVENGTGSDNLFLVAEFSGFNRTRLQHKFVLEAPDFQIDTTDTVFFGFQKYLSTQGVELTLCEDTAMKECFWDNFLHSAEPFARSWTEEVVRLPSNLKKFFVLATQDPSIPANNGQVGVAAFRLYSDADGQKPLC</sequence>
<dbReference type="EMBL" id="CATQJA010001311">
    <property type="protein sequence ID" value="CAJ0566739.1"/>
    <property type="molecule type" value="Genomic_DNA"/>
</dbReference>
<accession>A0AA36FTJ9</accession>
<protein>
    <submittedName>
        <fullName evidence="1">Uncharacterized protein</fullName>
    </submittedName>
</protein>
<name>A0AA36FTJ9_9BILA</name>
<organism evidence="1 2">
    <name type="scientific">Mesorhabditis spiculigera</name>
    <dbReference type="NCBI Taxonomy" id="96644"/>
    <lineage>
        <taxon>Eukaryota</taxon>
        <taxon>Metazoa</taxon>
        <taxon>Ecdysozoa</taxon>
        <taxon>Nematoda</taxon>
        <taxon>Chromadorea</taxon>
        <taxon>Rhabditida</taxon>
        <taxon>Rhabditina</taxon>
        <taxon>Rhabditomorpha</taxon>
        <taxon>Rhabditoidea</taxon>
        <taxon>Rhabditidae</taxon>
        <taxon>Mesorhabditinae</taxon>
        <taxon>Mesorhabditis</taxon>
    </lineage>
</organism>
<comment type="caution">
    <text evidence="1">The sequence shown here is derived from an EMBL/GenBank/DDBJ whole genome shotgun (WGS) entry which is preliminary data.</text>
</comment>
<keyword evidence="2" id="KW-1185">Reference proteome</keyword>
<evidence type="ECO:0000313" key="2">
    <source>
        <dbReference type="Proteomes" id="UP001177023"/>
    </source>
</evidence>
<proteinExistence type="predicted"/>
<reference evidence="1" key="1">
    <citation type="submission" date="2023-06" db="EMBL/GenBank/DDBJ databases">
        <authorList>
            <person name="Delattre M."/>
        </authorList>
    </citation>
    <scope>NUCLEOTIDE SEQUENCE</scope>
    <source>
        <strain evidence="1">AF72</strain>
    </source>
</reference>
<feature type="non-terminal residue" evidence="1">
    <location>
        <position position="1"/>
    </location>
</feature>
<dbReference type="AlphaFoldDB" id="A0AA36FTJ9"/>
<evidence type="ECO:0000313" key="1">
    <source>
        <dbReference type="EMBL" id="CAJ0566739.1"/>
    </source>
</evidence>